<evidence type="ECO:0000313" key="2">
    <source>
        <dbReference type="EMBL" id="PHE08725.1"/>
    </source>
</evidence>
<feature type="transmembrane region" description="Helical" evidence="1">
    <location>
        <begin position="52"/>
        <end position="71"/>
    </location>
</feature>
<dbReference type="AlphaFoldDB" id="A0AAP8EZW7"/>
<keyword evidence="1" id="KW-0472">Membrane</keyword>
<name>A0AAP8EZW7_9BACI</name>
<dbReference type="RefSeq" id="WP_000524133.1">
    <property type="nucleotide sequence ID" value="NZ_FMJK01000022.1"/>
</dbReference>
<protein>
    <recommendedName>
        <fullName evidence="4">Group-specific protein</fullName>
    </recommendedName>
</protein>
<feature type="transmembrane region" description="Helical" evidence="1">
    <location>
        <begin position="28"/>
        <end position="45"/>
    </location>
</feature>
<evidence type="ECO:0000313" key="3">
    <source>
        <dbReference type="Proteomes" id="UP000224044"/>
    </source>
</evidence>
<gene>
    <name evidence="2" type="ORF">COF62_24080</name>
</gene>
<accession>A0AAP8EZW7</accession>
<sequence length="77" mass="8256">MGLPVLCVATAIFALLWGMQNFSRNPVPSICIMIGTVGLSYYLLVSTHYHKTATSVVVVVGALILFCGRAVQKGLFP</sequence>
<dbReference type="EMBL" id="NUSY01000037">
    <property type="protein sequence ID" value="PHE08725.1"/>
    <property type="molecule type" value="Genomic_DNA"/>
</dbReference>
<evidence type="ECO:0000256" key="1">
    <source>
        <dbReference type="SAM" id="Phobius"/>
    </source>
</evidence>
<reference evidence="2 3" key="1">
    <citation type="submission" date="2017-09" db="EMBL/GenBank/DDBJ databases">
        <title>Large-scale bioinformatics analysis of Bacillus genomes uncovers conserved roles of natural products in bacterial physiology.</title>
        <authorList>
            <consortium name="Agbiome Team Llc"/>
            <person name="Bleich R.M."/>
            <person name="Grubbs K.J."/>
            <person name="Santa Maria K.C."/>
            <person name="Allen S.E."/>
            <person name="Farag S."/>
            <person name="Shank E.A."/>
            <person name="Bowers A."/>
        </authorList>
    </citation>
    <scope>NUCLEOTIDE SEQUENCE [LARGE SCALE GENOMIC DNA]</scope>
    <source>
        <strain evidence="2 3">AFS042148</strain>
    </source>
</reference>
<dbReference type="Proteomes" id="UP000224044">
    <property type="component" value="Unassembled WGS sequence"/>
</dbReference>
<keyword evidence="1" id="KW-0812">Transmembrane</keyword>
<proteinExistence type="predicted"/>
<evidence type="ECO:0008006" key="4">
    <source>
        <dbReference type="Google" id="ProtNLM"/>
    </source>
</evidence>
<comment type="caution">
    <text evidence="2">The sequence shown here is derived from an EMBL/GenBank/DDBJ whole genome shotgun (WGS) entry which is preliminary data.</text>
</comment>
<keyword evidence="1" id="KW-1133">Transmembrane helix</keyword>
<organism evidence="2 3">
    <name type="scientific">Bacillus toyonensis</name>
    <dbReference type="NCBI Taxonomy" id="155322"/>
    <lineage>
        <taxon>Bacteria</taxon>
        <taxon>Bacillati</taxon>
        <taxon>Bacillota</taxon>
        <taxon>Bacilli</taxon>
        <taxon>Bacillales</taxon>
        <taxon>Bacillaceae</taxon>
        <taxon>Bacillus</taxon>
        <taxon>Bacillus cereus group</taxon>
    </lineage>
</organism>